<evidence type="ECO:0000256" key="3">
    <source>
        <dbReference type="HAMAP-Rule" id="MF_00272"/>
    </source>
</evidence>
<dbReference type="PROSITE" id="PS00189">
    <property type="entry name" value="LIPOYL"/>
    <property type="match status" value="1"/>
</dbReference>
<dbReference type="Pfam" id="PF01597">
    <property type="entry name" value="GCV_H"/>
    <property type="match status" value="1"/>
</dbReference>
<accession>A0ABU1ZXX5</accession>
<keyword evidence="2 3" id="KW-0450">Lipoyl</keyword>
<dbReference type="CDD" id="cd06848">
    <property type="entry name" value="GCS_H"/>
    <property type="match status" value="1"/>
</dbReference>
<reference evidence="5" key="1">
    <citation type="submission" date="2023-07" db="EMBL/GenBank/DDBJ databases">
        <title>Sequencing the genomes of 1000 actinobacteria strains.</title>
        <authorList>
            <person name="Klenk H.-P."/>
        </authorList>
    </citation>
    <scope>NUCLEOTIDE SEQUENCE</scope>
    <source>
        <strain evidence="5">DSM 107476</strain>
    </source>
</reference>
<dbReference type="Gene3D" id="2.40.50.100">
    <property type="match status" value="1"/>
</dbReference>
<dbReference type="PANTHER" id="PTHR11715:SF3">
    <property type="entry name" value="GLYCINE CLEAVAGE SYSTEM H PROTEIN-RELATED"/>
    <property type="match status" value="1"/>
</dbReference>
<keyword evidence="6" id="KW-1185">Reference proteome</keyword>
<evidence type="ECO:0000313" key="6">
    <source>
        <dbReference type="Proteomes" id="UP001180840"/>
    </source>
</evidence>
<comment type="cofactor">
    <cofactor evidence="3">
        <name>(R)-lipoate</name>
        <dbReference type="ChEBI" id="CHEBI:83088"/>
    </cofactor>
    <text evidence="3">Binds 1 lipoyl cofactor covalently.</text>
</comment>
<evidence type="ECO:0000313" key="5">
    <source>
        <dbReference type="EMBL" id="MDR7329783.1"/>
    </source>
</evidence>
<comment type="caution">
    <text evidence="5">The sequence shown here is derived from an EMBL/GenBank/DDBJ whole genome shotgun (WGS) entry which is preliminary data.</text>
</comment>
<dbReference type="InterPro" id="IPR002930">
    <property type="entry name" value="GCV_H"/>
</dbReference>
<dbReference type="InterPro" id="IPR017453">
    <property type="entry name" value="GCV_H_sub"/>
</dbReference>
<feature type="modified residue" description="N6-lipoyllysine" evidence="3">
    <location>
        <position position="69"/>
    </location>
</feature>
<protein>
    <recommendedName>
        <fullName evidence="3">Glycine cleavage system H protein</fullName>
    </recommendedName>
</protein>
<dbReference type="Proteomes" id="UP001180840">
    <property type="component" value="Unassembled WGS sequence"/>
</dbReference>
<dbReference type="NCBIfam" id="TIGR00527">
    <property type="entry name" value="gcvH"/>
    <property type="match status" value="1"/>
</dbReference>
<dbReference type="InterPro" id="IPR033753">
    <property type="entry name" value="GCV_H/Fam206"/>
</dbReference>
<dbReference type="PROSITE" id="PS50968">
    <property type="entry name" value="BIOTINYL_LIPOYL"/>
    <property type="match status" value="1"/>
</dbReference>
<sequence>MTNIPDNFAYSEDHEWISAGPDVAAGDTVRVGITAVATERLGEVVFAELPEVGDALTHSETCGEVESTKSVSDLYAPVSGTVTAVNEAIEDDYSVINNDPYGEGWLFEIEVTEVGPLMTADEYAEANNVER</sequence>
<dbReference type="NCBIfam" id="NF002270">
    <property type="entry name" value="PRK01202.1"/>
    <property type="match status" value="1"/>
</dbReference>
<dbReference type="PANTHER" id="PTHR11715">
    <property type="entry name" value="GLYCINE CLEAVAGE SYSTEM H PROTEIN"/>
    <property type="match status" value="1"/>
</dbReference>
<dbReference type="HAMAP" id="MF_00272">
    <property type="entry name" value="GcvH"/>
    <property type="match status" value="1"/>
</dbReference>
<comment type="function">
    <text evidence="3">The glycine cleavage system catalyzes the degradation of glycine. The H protein shuttles the methylamine group of glycine from the P protein to the T protein.</text>
</comment>
<evidence type="ECO:0000259" key="4">
    <source>
        <dbReference type="PROSITE" id="PS50968"/>
    </source>
</evidence>
<dbReference type="InterPro" id="IPR000089">
    <property type="entry name" value="Biotin_lipoyl"/>
</dbReference>
<name>A0ABU1ZXX5_9CORY</name>
<comment type="subunit">
    <text evidence="3">The glycine cleavage system is composed of four proteins: P, T, L and H.</text>
</comment>
<dbReference type="RefSeq" id="WP_290194869.1">
    <property type="nucleotide sequence ID" value="NZ_CP047654.1"/>
</dbReference>
<comment type="similarity">
    <text evidence="1 3">Belongs to the GcvH family.</text>
</comment>
<gene>
    <name evidence="3" type="primary">gcvH</name>
    <name evidence="5" type="ORF">J2S39_001459</name>
</gene>
<dbReference type="InterPro" id="IPR003016">
    <property type="entry name" value="2-oxoA_DH_lipoyl-BS"/>
</dbReference>
<dbReference type="SUPFAM" id="SSF51230">
    <property type="entry name" value="Single hybrid motif"/>
    <property type="match status" value="1"/>
</dbReference>
<organism evidence="5 6">
    <name type="scientific">Corynebacterium guangdongense</name>
    <dbReference type="NCBI Taxonomy" id="1783348"/>
    <lineage>
        <taxon>Bacteria</taxon>
        <taxon>Bacillati</taxon>
        <taxon>Actinomycetota</taxon>
        <taxon>Actinomycetes</taxon>
        <taxon>Mycobacteriales</taxon>
        <taxon>Corynebacteriaceae</taxon>
        <taxon>Corynebacterium</taxon>
    </lineage>
</organism>
<proteinExistence type="inferred from homology"/>
<dbReference type="EMBL" id="JAVDXZ010000001">
    <property type="protein sequence ID" value="MDR7329783.1"/>
    <property type="molecule type" value="Genomic_DNA"/>
</dbReference>
<evidence type="ECO:0000256" key="2">
    <source>
        <dbReference type="ARBA" id="ARBA00022823"/>
    </source>
</evidence>
<evidence type="ECO:0000256" key="1">
    <source>
        <dbReference type="ARBA" id="ARBA00009249"/>
    </source>
</evidence>
<dbReference type="InterPro" id="IPR011053">
    <property type="entry name" value="Single_hybrid_motif"/>
</dbReference>
<feature type="domain" description="Lipoyl-binding" evidence="4">
    <location>
        <begin position="28"/>
        <end position="110"/>
    </location>
</feature>